<evidence type="ECO:0000313" key="7">
    <source>
        <dbReference type="Proteomes" id="UP001345963"/>
    </source>
</evidence>
<evidence type="ECO:0000256" key="3">
    <source>
        <dbReference type="ARBA" id="ARBA00023180"/>
    </source>
</evidence>
<evidence type="ECO:0000313" key="6">
    <source>
        <dbReference type="EMBL" id="MED6262946.1"/>
    </source>
</evidence>
<evidence type="ECO:0000259" key="5">
    <source>
        <dbReference type="PROSITE" id="PS50835"/>
    </source>
</evidence>
<keyword evidence="2" id="KW-1015">Disulfide bond</keyword>
<dbReference type="InterPro" id="IPR052598">
    <property type="entry name" value="IgSF_CEA-related"/>
</dbReference>
<dbReference type="Pfam" id="PF13927">
    <property type="entry name" value="Ig_3"/>
    <property type="match status" value="1"/>
</dbReference>
<keyword evidence="4" id="KW-0393">Immunoglobulin domain</keyword>
<evidence type="ECO:0000256" key="4">
    <source>
        <dbReference type="ARBA" id="ARBA00023319"/>
    </source>
</evidence>
<dbReference type="Proteomes" id="UP001345963">
    <property type="component" value="Unassembled WGS sequence"/>
</dbReference>
<evidence type="ECO:0000256" key="2">
    <source>
        <dbReference type="ARBA" id="ARBA00023157"/>
    </source>
</evidence>
<name>A0ABU7CJL6_9TELE</name>
<keyword evidence="3" id="KW-0325">Glycoprotein</keyword>
<feature type="domain" description="Ig-like" evidence="5">
    <location>
        <begin position="58"/>
        <end position="147"/>
    </location>
</feature>
<sequence length="149" mass="15996">MSNITAPGYEGRITLFISTGSLELRNLKLSDSGEYGVSILPAGDFAKTGRITLNIYEPVSDVRISSLSTDLVEFNSSVHLSCSSSGSSLSFIWMNSSSDVTAGDRVQITDGGSTLTIINVTRYDRGSYRCRVFNPVISIISDPVNISVS</sequence>
<dbReference type="EMBL" id="JAHUTI010096692">
    <property type="protein sequence ID" value="MED6262946.1"/>
    <property type="molecule type" value="Genomic_DNA"/>
</dbReference>
<protein>
    <recommendedName>
        <fullName evidence="5">Ig-like domain-containing protein</fullName>
    </recommendedName>
</protein>
<dbReference type="InterPro" id="IPR036179">
    <property type="entry name" value="Ig-like_dom_sf"/>
</dbReference>
<dbReference type="PANTHER" id="PTHR44337:SF16">
    <property type="entry name" value="CARCINOEMBRYONIC ANTIGEN-RELATED CELL ADHESION MOLECULE 20-LIKE-RELATED"/>
    <property type="match status" value="1"/>
</dbReference>
<keyword evidence="1" id="KW-0732">Signal</keyword>
<dbReference type="Gene3D" id="2.60.40.10">
    <property type="entry name" value="Immunoglobulins"/>
    <property type="match status" value="2"/>
</dbReference>
<feature type="non-terminal residue" evidence="6">
    <location>
        <position position="149"/>
    </location>
</feature>
<dbReference type="PANTHER" id="PTHR44337">
    <property type="entry name" value="CARCINOEMBRYONIC ANTIGEN-RELATED CELL ADHESION MOLECULE 8"/>
    <property type="match status" value="1"/>
</dbReference>
<dbReference type="InterPro" id="IPR013783">
    <property type="entry name" value="Ig-like_fold"/>
</dbReference>
<evidence type="ECO:0000256" key="1">
    <source>
        <dbReference type="ARBA" id="ARBA00022729"/>
    </source>
</evidence>
<comment type="caution">
    <text evidence="6">The sequence shown here is derived from an EMBL/GenBank/DDBJ whole genome shotgun (WGS) entry which is preliminary data.</text>
</comment>
<dbReference type="PROSITE" id="PS50835">
    <property type="entry name" value="IG_LIKE"/>
    <property type="match status" value="1"/>
</dbReference>
<accession>A0ABU7CJL6</accession>
<reference evidence="6 7" key="1">
    <citation type="submission" date="2021-07" db="EMBL/GenBank/DDBJ databases">
        <authorList>
            <person name="Palmer J.M."/>
        </authorList>
    </citation>
    <scope>NUCLEOTIDE SEQUENCE [LARGE SCALE GENOMIC DNA]</scope>
    <source>
        <strain evidence="6 7">AT_MEX2019</strain>
        <tissue evidence="6">Muscle</tissue>
    </source>
</reference>
<dbReference type="InterPro" id="IPR007110">
    <property type="entry name" value="Ig-like_dom"/>
</dbReference>
<dbReference type="SMART" id="SM00409">
    <property type="entry name" value="IG"/>
    <property type="match status" value="1"/>
</dbReference>
<proteinExistence type="predicted"/>
<organism evidence="6 7">
    <name type="scientific">Ataeniobius toweri</name>
    <dbReference type="NCBI Taxonomy" id="208326"/>
    <lineage>
        <taxon>Eukaryota</taxon>
        <taxon>Metazoa</taxon>
        <taxon>Chordata</taxon>
        <taxon>Craniata</taxon>
        <taxon>Vertebrata</taxon>
        <taxon>Euteleostomi</taxon>
        <taxon>Actinopterygii</taxon>
        <taxon>Neopterygii</taxon>
        <taxon>Teleostei</taxon>
        <taxon>Neoteleostei</taxon>
        <taxon>Acanthomorphata</taxon>
        <taxon>Ovalentaria</taxon>
        <taxon>Atherinomorphae</taxon>
        <taxon>Cyprinodontiformes</taxon>
        <taxon>Goodeidae</taxon>
        <taxon>Ataeniobius</taxon>
    </lineage>
</organism>
<keyword evidence="7" id="KW-1185">Reference proteome</keyword>
<dbReference type="SUPFAM" id="SSF48726">
    <property type="entry name" value="Immunoglobulin"/>
    <property type="match status" value="2"/>
</dbReference>
<gene>
    <name evidence="6" type="ORF">ATANTOWER_030465</name>
</gene>
<dbReference type="InterPro" id="IPR003599">
    <property type="entry name" value="Ig_sub"/>
</dbReference>